<proteinExistence type="predicted"/>
<dbReference type="InterPro" id="IPR036513">
    <property type="entry name" value="STAS_dom_sf"/>
</dbReference>
<dbReference type="SUPFAM" id="SSF52091">
    <property type="entry name" value="SpoIIaa-like"/>
    <property type="match status" value="1"/>
</dbReference>
<evidence type="ECO:0000313" key="2">
    <source>
        <dbReference type="EMBL" id="QEU84111.1"/>
    </source>
</evidence>
<protein>
    <submittedName>
        <fullName evidence="2">Anti-sigma factor antagonist</fullName>
    </submittedName>
</protein>
<evidence type="ECO:0000259" key="1">
    <source>
        <dbReference type="PROSITE" id="PS50801"/>
    </source>
</evidence>
<dbReference type="PROSITE" id="PS50801">
    <property type="entry name" value="STAS"/>
    <property type="match status" value="1"/>
</dbReference>
<dbReference type="RefSeq" id="WP_109539403.1">
    <property type="nucleotide sequence ID" value="NZ_CP023700.1"/>
</dbReference>
<feature type="domain" description="STAS" evidence="1">
    <location>
        <begin position="9"/>
        <end position="107"/>
    </location>
</feature>
<dbReference type="Gene3D" id="3.30.750.24">
    <property type="entry name" value="STAS domain"/>
    <property type="match status" value="1"/>
</dbReference>
<evidence type="ECO:0000313" key="3">
    <source>
        <dbReference type="Proteomes" id="UP000327143"/>
    </source>
</evidence>
<sequence>MSGLPPVPLRPVVDPGSAALLVRVCGDLDDAAGSELVDAVRAHLARTPRPRDVRLDFRALTGIDPLGLAALLMVRRHTSAAGATLHLDNRPAVLERMLHHTNVLEHLTAAVEAAPARTGPDARATGGAAGPD</sequence>
<reference evidence="2 3" key="1">
    <citation type="submission" date="2017-09" db="EMBL/GenBank/DDBJ databases">
        <authorList>
            <person name="Lee N."/>
            <person name="Cho B.-K."/>
        </authorList>
    </citation>
    <scope>NUCLEOTIDE SEQUENCE [LARGE SCALE GENOMIC DNA]</scope>
    <source>
        <strain evidence="2 3">ATCC 39115</strain>
    </source>
</reference>
<dbReference type="Pfam" id="PF13466">
    <property type="entry name" value="STAS_2"/>
    <property type="match status" value="1"/>
</dbReference>
<dbReference type="EMBL" id="CP023700">
    <property type="protein sequence ID" value="QEU84111.1"/>
    <property type="molecule type" value="Genomic_DNA"/>
</dbReference>
<dbReference type="CDD" id="cd07043">
    <property type="entry name" value="STAS_anti-anti-sigma_factors"/>
    <property type="match status" value="1"/>
</dbReference>
<accession>A0ABX6A8P1</accession>
<dbReference type="InterPro" id="IPR002645">
    <property type="entry name" value="STAS_dom"/>
</dbReference>
<dbReference type="InterPro" id="IPR058548">
    <property type="entry name" value="MlaB-like_STAS"/>
</dbReference>
<organism evidence="2 3">
    <name type="scientific">Streptomyces viridosporus T7A</name>
    <dbReference type="NCBI Taxonomy" id="665577"/>
    <lineage>
        <taxon>Bacteria</taxon>
        <taxon>Bacillati</taxon>
        <taxon>Actinomycetota</taxon>
        <taxon>Actinomycetes</taxon>
        <taxon>Kitasatosporales</taxon>
        <taxon>Streptomycetaceae</taxon>
        <taxon>Streptomyces</taxon>
    </lineage>
</organism>
<dbReference type="Proteomes" id="UP000327143">
    <property type="component" value="Chromosome"/>
</dbReference>
<keyword evidence="3" id="KW-1185">Reference proteome</keyword>
<gene>
    <name evidence="2" type="ORF">CP969_05025</name>
</gene>
<name>A0ABX6A8P1_STRVD</name>